<feature type="compositionally biased region" description="Basic and acidic residues" evidence="2">
    <location>
        <begin position="593"/>
        <end position="638"/>
    </location>
</feature>
<gene>
    <name evidence="4" type="ORF">V5J35_004889</name>
</gene>
<reference evidence="4 5" key="1">
    <citation type="submission" date="2024-06" db="EMBL/GenBank/DDBJ databases">
        <title>Genomic Encyclopedia of Type Strains, Phase V (KMG-V): Genome sequencing to study the core and pangenomes of soil and plant-associated prokaryotes.</title>
        <authorList>
            <person name="Whitman W."/>
        </authorList>
    </citation>
    <scope>NUCLEOTIDE SEQUENCE [LARGE SCALE GENOMIC DNA]</scope>
    <source>
        <strain evidence="4 5">NE40</strain>
    </source>
</reference>
<accession>A0ABV2SP77</accession>
<evidence type="ECO:0000313" key="5">
    <source>
        <dbReference type="Proteomes" id="UP001549366"/>
    </source>
</evidence>
<keyword evidence="3" id="KW-0812">Transmembrane</keyword>
<feature type="coiled-coil region" evidence="1">
    <location>
        <begin position="415"/>
        <end position="442"/>
    </location>
</feature>
<keyword evidence="5" id="KW-1185">Reference proteome</keyword>
<evidence type="ECO:0000256" key="1">
    <source>
        <dbReference type="SAM" id="Coils"/>
    </source>
</evidence>
<proteinExistence type="predicted"/>
<feature type="region of interest" description="Disordered" evidence="2">
    <location>
        <begin position="104"/>
        <end position="123"/>
    </location>
</feature>
<evidence type="ECO:0000313" key="4">
    <source>
        <dbReference type="EMBL" id="MET4759570.1"/>
    </source>
</evidence>
<feature type="transmembrane region" description="Helical" evidence="3">
    <location>
        <begin position="522"/>
        <end position="542"/>
    </location>
</feature>
<feature type="compositionally biased region" description="Low complexity" evidence="2">
    <location>
        <begin position="787"/>
        <end position="802"/>
    </location>
</feature>
<comment type="caution">
    <text evidence="4">The sequence shown here is derived from an EMBL/GenBank/DDBJ whole genome shotgun (WGS) entry which is preliminary data.</text>
</comment>
<keyword evidence="3" id="KW-0472">Membrane</keyword>
<feature type="region of interest" description="Disordered" evidence="2">
    <location>
        <begin position="866"/>
        <end position="903"/>
    </location>
</feature>
<feature type="compositionally biased region" description="Low complexity" evidence="2">
    <location>
        <begin position="653"/>
        <end position="665"/>
    </location>
</feature>
<feature type="region of interest" description="Disordered" evidence="2">
    <location>
        <begin position="720"/>
        <end position="832"/>
    </location>
</feature>
<keyword evidence="3" id="KW-1133">Transmembrane helix</keyword>
<protein>
    <submittedName>
        <fullName evidence="4">Membrane protein</fullName>
    </submittedName>
</protein>
<dbReference type="Proteomes" id="UP001549366">
    <property type="component" value="Unassembled WGS sequence"/>
</dbReference>
<sequence length="954" mass="103420">MPDRNAVIEIDSFRLASDNAIQERDNELKPTDDIADSLKQIELNTSVLPLLVKQIGKNTSDLPFVMKQADLSPNKNSASINQQPAPQPIASPSVVQVVNENWLPASQEKNKSRREKSPNEKALITTADVVPGKPATTQPSIEYSGHEKLTQKPVVTTSRGRTVEPGTATLKPEYLDKIKEIKPEAKAAEPLPKSALVQKEQREKEQAKQQGQFIKKMGGLASAINPLEAGKAIDKKGASDSAAAATGGSYYAAAKELKETFVDSKGAKKVGGKLANWKPIKGILDFGKKLRGKDSKKQLRDDNGKMLSVDESQRIRGKEYRSQLASNVKSKVTNSPQQIRKTVRIAARALRNVSGQGSNASEELTNTQNSIEKLQTETTRNSKESSGLFARLTEKLTTLKPEPAALKDRENDELIEKLDEQLAADERRHKAQQKELKKLKGSAGGSGGGFNGKSGLIASVLATAAGAATAGIVGIVRRFKSIDEDEELTEEQKKVKKDSTIGGAAGGAIAGAAAGAKAGMLLGPLGALAVGALGGAAGLFLGKKGGNWWGDKKSDQIGEADLAQQLKTRIESGESTLSELSDDELNVMKDHIKPSLSEWREDPVKAGEAHELRQSIKEELNDRKHSTTEDPEVSEKTEQTTSAQELKTRVESGESSLSELSGTELDQLRRISQYEGLLNPDKSGNELENSVIQEQADRQYRTLTEEQRAAEDIRTMQLSAGMGLPYQDDQLTPSRERYNAWQDANGLLPVSQETDTTEKNQEQTTDTASQLEKHVSDIQSSIKESENNSASELSESSVSQESDTLNQSVTQETGIAEFQEKTEGEVGDAQSHVELAPLPTVLIEVADPQDIEKTIEAAAVSPIIESEVTQIKPPKPPQPIVSNPPASKESRPSQKQGKGTKESIEAYFDEQKLAKAIEKASRNTMPPMQPGYSPMDIPTEFDDALLTLIAYDHI</sequence>
<feature type="transmembrane region" description="Helical" evidence="3">
    <location>
        <begin position="456"/>
        <end position="479"/>
    </location>
</feature>
<evidence type="ECO:0000256" key="2">
    <source>
        <dbReference type="SAM" id="MobiDB-lite"/>
    </source>
</evidence>
<organism evidence="4 5">
    <name type="scientific">Endozoicomonas lisbonensis</name>
    <dbReference type="NCBI Taxonomy" id="3120522"/>
    <lineage>
        <taxon>Bacteria</taxon>
        <taxon>Pseudomonadati</taxon>
        <taxon>Pseudomonadota</taxon>
        <taxon>Gammaproteobacteria</taxon>
        <taxon>Oceanospirillales</taxon>
        <taxon>Endozoicomonadaceae</taxon>
        <taxon>Endozoicomonas</taxon>
    </lineage>
</organism>
<dbReference type="RefSeq" id="WP_354011455.1">
    <property type="nucleotide sequence ID" value="NZ_JBEWTA010000002.1"/>
</dbReference>
<dbReference type="EMBL" id="JBEWTB010000003">
    <property type="protein sequence ID" value="MET4759570.1"/>
    <property type="molecule type" value="Genomic_DNA"/>
</dbReference>
<feature type="compositionally biased region" description="Polar residues" evidence="2">
    <location>
        <begin position="803"/>
        <end position="813"/>
    </location>
</feature>
<feature type="region of interest" description="Disordered" evidence="2">
    <location>
        <begin position="593"/>
        <end position="666"/>
    </location>
</feature>
<keyword evidence="1" id="KW-0175">Coiled coil</keyword>
<name>A0ABV2SP77_9GAMM</name>
<evidence type="ECO:0000256" key="3">
    <source>
        <dbReference type="SAM" id="Phobius"/>
    </source>
</evidence>